<dbReference type="AlphaFoldDB" id="A0AAJ1AGZ9"/>
<evidence type="ECO:0000313" key="2">
    <source>
        <dbReference type="Proteomes" id="UP001197609"/>
    </source>
</evidence>
<proteinExistence type="predicted"/>
<name>A0AAJ1AGZ9_9BACT</name>
<sequence>MNNPAACRGVVHFKEEYYLNFVYPLNQLHANISSYSITPRWRLMLTQVERAIADLKYMEAGINPSAGPVKLSTPGGTYVHPHRIEALSALKPTNFDLHKLAALLNEISVCDRNRCYFALVALVRTVIDHVPPLFGCKTFPEVANSYAGGKSFKESMIHLDNSARKIADQHLHAQVRRSEVLPNLVSHCENHCTLIVIPAKAGIQENQ</sequence>
<gene>
    <name evidence="1" type="ORF">K8G79_04015</name>
</gene>
<accession>A0AAJ1AGZ9</accession>
<organism evidence="1 2">
    <name type="scientific">Candidatus Methylomirabilis tolerans</name>
    <dbReference type="NCBI Taxonomy" id="3123416"/>
    <lineage>
        <taxon>Bacteria</taxon>
        <taxon>Candidatus Methylomirabilota</taxon>
        <taxon>Candidatus Methylomirabilia</taxon>
        <taxon>Candidatus Methylomirabilales</taxon>
        <taxon>Candidatus Methylomirabilaceae</taxon>
        <taxon>Candidatus Methylomirabilis</taxon>
    </lineage>
</organism>
<dbReference type="EMBL" id="JAIOIU010000040">
    <property type="protein sequence ID" value="MBZ0159292.1"/>
    <property type="molecule type" value="Genomic_DNA"/>
</dbReference>
<comment type="caution">
    <text evidence="1">The sequence shown here is derived from an EMBL/GenBank/DDBJ whole genome shotgun (WGS) entry which is preliminary data.</text>
</comment>
<reference evidence="1 2" key="1">
    <citation type="journal article" date="2021" name="bioRxiv">
        <title>Unraveling nitrogen, sulfur and carbon metabolic pathways and microbial community transcriptional responses to substrate deprivation and toxicity stresses in a bioreactor mimicking anoxic brackish coastal sediment conditions.</title>
        <authorList>
            <person name="Martins P.D."/>
            <person name="Echeveste M.J."/>
            <person name="Arshad A."/>
            <person name="Kurth J."/>
            <person name="Ouboter H."/>
            <person name="Jetten M.S.M."/>
            <person name="Welte C.U."/>
        </authorList>
    </citation>
    <scope>NUCLEOTIDE SEQUENCE [LARGE SCALE GENOMIC DNA]</scope>
    <source>
        <strain evidence="1">MAG_38</strain>
    </source>
</reference>
<protein>
    <submittedName>
        <fullName evidence="1">Uncharacterized protein</fullName>
    </submittedName>
</protein>
<dbReference type="Proteomes" id="UP001197609">
    <property type="component" value="Unassembled WGS sequence"/>
</dbReference>
<evidence type="ECO:0000313" key="1">
    <source>
        <dbReference type="EMBL" id="MBZ0159292.1"/>
    </source>
</evidence>